<evidence type="ECO:0000259" key="6">
    <source>
        <dbReference type="SMART" id="SM00732"/>
    </source>
</evidence>
<dbReference type="PANTHER" id="PTHR33317:SF4">
    <property type="entry name" value="POLYNUCLEOTIDYL TRANSFERASE, RIBONUCLEASE H-LIKE SUPERFAMILY PROTEIN"/>
    <property type="match status" value="1"/>
</dbReference>
<comment type="similarity">
    <text evidence="5">Belongs to the YqgF HJR family.</text>
</comment>
<organism evidence="7">
    <name type="scientific">Thermohahella caldifontis</name>
    <dbReference type="NCBI Taxonomy" id="3142973"/>
    <lineage>
        <taxon>Bacteria</taxon>
        <taxon>Pseudomonadati</taxon>
        <taxon>Pseudomonadota</taxon>
        <taxon>Gammaproteobacteria</taxon>
        <taxon>Oceanospirillales</taxon>
        <taxon>Hahellaceae</taxon>
        <taxon>Thermohahella</taxon>
    </lineage>
</organism>
<name>A0AB39UVC7_9GAMM</name>
<accession>A0AB39UVC7</accession>
<comment type="subcellular location">
    <subcellularLocation>
        <location evidence="5">Cytoplasm</location>
    </subcellularLocation>
</comment>
<dbReference type="PANTHER" id="PTHR33317">
    <property type="entry name" value="POLYNUCLEOTIDYL TRANSFERASE, RIBONUCLEASE H-LIKE SUPERFAMILY PROTEIN"/>
    <property type="match status" value="1"/>
</dbReference>
<evidence type="ECO:0000256" key="4">
    <source>
        <dbReference type="ARBA" id="ARBA00022801"/>
    </source>
</evidence>
<dbReference type="NCBIfam" id="TIGR00250">
    <property type="entry name" value="RNAse_H_YqgF"/>
    <property type="match status" value="1"/>
</dbReference>
<dbReference type="GO" id="GO:0000967">
    <property type="term" value="P:rRNA 5'-end processing"/>
    <property type="evidence" value="ECO:0007669"/>
    <property type="project" value="UniProtKB-UniRule"/>
</dbReference>
<dbReference type="GO" id="GO:0016788">
    <property type="term" value="F:hydrolase activity, acting on ester bonds"/>
    <property type="evidence" value="ECO:0007669"/>
    <property type="project" value="UniProtKB-UniRule"/>
</dbReference>
<dbReference type="KEGG" id="tcd:AAIA72_13165"/>
<dbReference type="EMBL" id="CP154858">
    <property type="protein sequence ID" value="XDT71746.1"/>
    <property type="molecule type" value="Genomic_DNA"/>
</dbReference>
<evidence type="ECO:0000256" key="1">
    <source>
        <dbReference type="ARBA" id="ARBA00022490"/>
    </source>
</evidence>
<sequence length="145" mass="16137">MAEPLGTVLAFDFGMKRVGVAVGQDVTGTASPLVVLPARDGQPDWNEVARILETWKPVRLVVGLPLNMDGTDTSITPNARKFGKRLHGRFGLPVSWVDERLTTREVRHDIEQRSPARGQRHLKVDAMAAAVILESWFRQAREEAE</sequence>
<dbReference type="HAMAP" id="MF_00651">
    <property type="entry name" value="Nuclease_YqgF"/>
    <property type="match status" value="1"/>
</dbReference>
<reference evidence="7" key="1">
    <citation type="submission" date="2024-05" db="EMBL/GenBank/DDBJ databases">
        <title>Genome sequencing of novel strain.</title>
        <authorList>
            <person name="Ganbat D."/>
            <person name="Ganbat S."/>
            <person name="Lee S.-J."/>
        </authorList>
    </citation>
    <scope>NUCLEOTIDE SEQUENCE</scope>
    <source>
        <strain evidence="7">SMD15-11</strain>
    </source>
</reference>
<keyword evidence="2 5" id="KW-0690">Ribosome biogenesis</keyword>
<evidence type="ECO:0000256" key="5">
    <source>
        <dbReference type="HAMAP-Rule" id="MF_00651"/>
    </source>
</evidence>
<dbReference type="CDD" id="cd16964">
    <property type="entry name" value="YqgF"/>
    <property type="match status" value="1"/>
</dbReference>
<evidence type="ECO:0000313" key="7">
    <source>
        <dbReference type="EMBL" id="XDT71746.1"/>
    </source>
</evidence>
<dbReference type="InterPro" id="IPR005227">
    <property type="entry name" value="YqgF"/>
</dbReference>
<keyword evidence="1 5" id="KW-0963">Cytoplasm</keyword>
<dbReference type="AlphaFoldDB" id="A0AB39UVC7"/>
<keyword evidence="3 5" id="KW-0540">Nuclease</keyword>
<dbReference type="SUPFAM" id="SSF53098">
    <property type="entry name" value="Ribonuclease H-like"/>
    <property type="match status" value="1"/>
</dbReference>
<dbReference type="InterPro" id="IPR006641">
    <property type="entry name" value="YqgF/RNaseH-like_dom"/>
</dbReference>
<proteinExistence type="inferred from homology"/>
<evidence type="ECO:0000256" key="2">
    <source>
        <dbReference type="ARBA" id="ARBA00022517"/>
    </source>
</evidence>
<comment type="function">
    <text evidence="5">Could be a nuclease involved in processing of the 5'-end of pre-16S rRNA.</text>
</comment>
<dbReference type="GO" id="GO:0004518">
    <property type="term" value="F:nuclease activity"/>
    <property type="evidence" value="ECO:0007669"/>
    <property type="project" value="UniProtKB-KW"/>
</dbReference>
<dbReference type="InterPro" id="IPR012337">
    <property type="entry name" value="RNaseH-like_sf"/>
</dbReference>
<gene>
    <name evidence="7" type="primary">ruvX</name>
    <name evidence="7" type="ORF">AAIA72_13165</name>
</gene>
<dbReference type="RefSeq" id="WP_369600771.1">
    <property type="nucleotide sequence ID" value="NZ_CP154858.1"/>
</dbReference>
<dbReference type="Pfam" id="PF03652">
    <property type="entry name" value="RuvX"/>
    <property type="match status" value="1"/>
</dbReference>
<feature type="domain" description="YqgF/RNase H-like" evidence="6">
    <location>
        <begin position="6"/>
        <end position="106"/>
    </location>
</feature>
<dbReference type="EC" id="3.1.-.-" evidence="5"/>
<dbReference type="GO" id="GO:0005829">
    <property type="term" value="C:cytosol"/>
    <property type="evidence" value="ECO:0007669"/>
    <property type="project" value="TreeGrafter"/>
</dbReference>
<evidence type="ECO:0000256" key="3">
    <source>
        <dbReference type="ARBA" id="ARBA00022722"/>
    </source>
</evidence>
<protein>
    <recommendedName>
        <fullName evidence="5">Putative pre-16S rRNA nuclease</fullName>
        <ecNumber evidence="5">3.1.-.-</ecNumber>
    </recommendedName>
</protein>
<dbReference type="SMART" id="SM00732">
    <property type="entry name" value="YqgFc"/>
    <property type="match status" value="1"/>
</dbReference>
<dbReference type="Gene3D" id="3.30.420.140">
    <property type="entry name" value="YqgF/RNase H-like domain"/>
    <property type="match status" value="1"/>
</dbReference>
<keyword evidence="4 5" id="KW-0378">Hydrolase</keyword>
<dbReference type="InterPro" id="IPR037027">
    <property type="entry name" value="YqgF/RNaseH-like_dom_sf"/>
</dbReference>